<evidence type="ECO:0000313" key="1">
    <source>
        <dbReference type="EMBL" id="KAI9903958.1"/>
    </source>
</evidence>
<gene>
    <name evidence="1" type="ORF">N3K66_000487</name>
</gene>
<proteinExistence type="predicted"/>
<comment type="caution">
    <text evidence="1">The sequence shown here is derived from an EMBL/GenBank/DDBJ whole genome shotgun (WGS) entry which is preliminary data.</text>
</comment>
<protein>
    <submittedName>
        <fullName evidence="1">Uncharacterized protein</fullName>
    </submittedName>
</protein>
<dbReference type="EMBL" id="CM047940">
    <property type="protein sequence ID" value="KAI9903958.1"/>
    <property type="molecule type" value="Genomic_DNA"/>
</dbReference>
<name>A0ACC0VCW1_9HYPO</name>
<evidence type="ECO:0000313" key="2">
    <source>
        <dbReference type="Proteomes" id="UP001163324"/>
    </source>
</evidence>
<organism evidence="1 2">
    <name type="scientific">Trichothecium roseum</name>
    <dbReference type="NCBI Taxonomy" id="47278"/>
    <lineage>
        <taxon>Eukaryota</taxon>
        <taxon>Fungi</taxon>
        <taxon>Dikarya</taxon>
        <taxon>Ascomycota</taxon>
        <taxon>Pezizomycotina</taxon>
        <taxon>Sordariomycetes</taxon>
        <taxon>Hypocreomycetidae</taxon>
        <taxon>Hypocreales</taxon>
        <taxon>Hypocreales incertae sedis</taxon>
        <taxon>Trichothecium</taxon>
    </lineage>
</organism>
<dbReference type="Proteomes" id="UP001163324">
    <property type="component" value="Chromosome 1"/>
</dbReference>
<accession>A0ACC0VCW1</accession>
<sequence>MPGPNHVMLASGAAVAVSVAVATAIALYESPELRRYADDVRRRIALAMHSLGDGINPPHRAPFFNRPEDADGFMMSSRGDGANPGVDADEETRRRQREELLYWNSVRVAKEEEDARRNSDTGESAPKAKRGSSFDDFLRKDESGGDGTYVFKSGAETHGDADGLRRRGDNSHAFSSVYANPFADENGISNDDLGNSGDGFIRPGKDETASDIYSVTTSPEAAEPAPSVPETSTAVETPEDLARSSITASSATLDRELADDEYMTAGQDDRREAYESIQAWAQNSHPDVFSPLPQTPEAQTPEEGSDIESLSDGQLTPTDSMSIVDANEAANDTQSRAGSDGRRWDVDSVSDGMTTPASWSEVGSQISDSDHQYEHAPAW</sequence>
<keyword evidence="2" id="KW-1185">Reference proteome</keyword>
<reference evidence="1" key="1">
    <citation type="submission" date="2022-10" db="EMBL/GenBank/DDBJ databases">
        <title>Complete Genome of Trichothecium roseum strain YXFP-22015, a Plant Pathogen Isolated from Citrus.</title>
        <authorList>
            <person name="Wang Y."/>
            <person name="Zhu L."/>
        </authorList>
    </citation>
    <scope>NUCLEOTIDE SEQUENCE</scope>
    <source>
        <strain evidence="1">YXFP-22015</strain>
    </source>
</reference>